<dbReference type="Proteomes" id="UP001597463">
    <property type="component" value="Unassembled WGS sequence"/>
</dbReference>
<dbReference type="RefSeq" id="WP_245633255.1">
    <property type="nucleotide sequence ID" value="NZ_BCNT01000001.1"/>
</dbReference>
<proteinExistence type="predicted"/>
<feature type="region of interest" description="Disordered" evidence="1">
    <location>
        <begin position="85"/>
        <end position="113"/>
    </location>
</feature>
<sequence length="189" mass="20495">MPYDDIDPRALEHNALLHFYAKMQRRCTGQMQAQMREIERLQALVVRLRGQLIAGESTLAWERENRLTLASALAVRALRPMLAVSGQPPHARPTLRPGPGGEAPPAADAMPAADDPQLLENSLRAADLVICQSGCISAGAYWRVEDHCKRTGKACVLVAQPDALRIVRVHRAGPDGQVVATPACIGDLP</sequence>
<feature type="compositionally biased region" description="Low complexity" evidence="1">
    <location>
        <begin position="103"/>
        <end position="113"/>
    </location>
</feature>
<keyword evidence="3" id="KW-1185">Reference proteome</keyword>
<gene>
    <name evidence="2" type="ORF">ACFSW6_20490</name>
</gene>
<evidence type="ECO:0000313" key="3">
    <source>
        <dbReference type="Proteomes" id="UP001597463"/>
    </source>
</evidence>
<organism evidence="2 3">
    <name type="scientific">Comamonas terrae</name>
    <dbReference type="NCBI Taxonomy" id="673548"/>
    <lineage>
        <taxon>Bacteria</taxon>
        <taxon>Pseudomonadati</taxon>
        <taxon>Pseudomonadota</taxon>
        <taxon>Betaproteobacteria</taxon>
        <taxon>Burkholderiales</taxon>
        <taxon>Comamonadaceae</taxon>
        <taxon>Comamonas</taxon>
    </lineage>
</organism>
<accession>A0ABW5UVN1</accession>
<dbReference type="EMBL" id="JBHUMV010000011">
    <property type="protein sequence ID" value="MFD2756460.1"/>
    <property type="molecule type" value="Genomic_DNA"/>
</dbReference>
<reference evidence="3" key="1">
    <citation type="journal article" date="2019" name="Int. J. Syst. Evol. Microbiol.">
        <title>The Global Catalogue of Microorganisms (GCM) 10K type strain sequencing project: providing services to taxonomists for standard genome sequencing and annotation.</title>
        <authorList>
            <consortium name="The Broad Institute Genomics Platform"/>
            <consortium name="The Broad Institute Genome Sequencing Center for Infectious Disease"/>
            <person name="Wu L."/>
            <person name="Ma J."/>
        </authorList>
    </citation>
    <scope>NUCLEOTIDE SEQUENCE [LARGE SCALE GENOMIC DNA]</scope>
    <source>
        <strain evidence="3">TISTR 1906</strain>
    </source>
</reference>
<name>A0ABW5UVN1_9BURK</name>
<evidence type="ECO:0000256" key="1">
    <source>
        <dbReference type="SAM" id="MobiDB-lite"/>
    </source>
</evidence>
<evidence type="ECO:0000313" key="2">
    <source>
        <dbReference type="EMBL" id="MFD2756460.1"/>
    </source>
</evidence>
<comment type="caution">
    <text evidence="2">The sequence shown here is derived from an EMBL/GenBank/DDBJ whole genome shotgun (WGS) entry which is preliminary data.</text>
</comment>
<protein>
    <submittedName>
        <fullName evidence="2">DUF2325 domain-containing protein</fullName>
    </submittedName>
</protein>